<name>A0A4R6JFL5_9ACTN</name>
<sequence length="31" mass="3597">MATDSGHVFRLAHHSWGCRQMLRNLDGSRWA</sequence>
<keyword evidence="2" id="KW-1185">Reference proteome</keyword>
<reference evidence="1 2" key="1">
    <citation type="submission" date="2019-03" db="EMBL/GenBank/DDBJ databases">
        <title>Genomic Encyclopedia of Type Strains, Phase III (KMG-III): the genomes of soil and plant-associated and newly described type strains.</title>
        <authorList>
            <person name="Whitman W."/>
        </authorList>
    </citation>
    <scope>NUCLEOTIDE SEQUENCE [LARGE SCALE GENOMIC DNA]</scope>
    <source>
        <strain evidence="1 2">VKM Ac-2527</strain>
    </source>
</reference>
<accession>A0A4R6JFL5</accession>
<dbReference type="AlphaFoldDB" id="A0A4R6JFL5"/>
<proteinExistence type="predicted"/>
<gene>
    <name evidence="1" type="ORF">EV643_12510</name>
</gene>
<protein>
    <submittedName>
        <fullName evidence="1">Uncharacterized protein</fullName>
    </submittedName>
</protein>
<evidence type="ECO:0000313" key="2">
    <source>
        <dbReference type="Proteomes" id="UP000295388"/>
    </source>
</evidence>
<comment type="caution">
    <text evidence="1">The sequence shown here is derived from an EMBL/GenBank/DDBJ whole genome shotgun (WGS) entry which is preliminary data.</text>
</comment>
<dbReference type="Proteomes" id="UP000295388">
    <property type="component" value="Unassembled WGS sequence"/>
</dbReference>
<evidence type="ECO:0000313" key="1">
    <source>
        <dbReference type="EMBL" id="TDO34753.1"/>
    </source>
</evidence>
<organism evidence="1 2">
    <name type="scientific">Kribbella caucasensis</name>
    <dbReference type="NCBI Taxonomy" id="2512215"/>
    <lineage>
        <taxon>Bacteria</taxon>
        <taxon>Bacillati</taxon>
        <taxon>Actinomycetota</taxon>
        <taxon>Actinomycetes</taxon>
        <taxon>Propionibacteriales</taxon>
        <taxon>Kribbellaceae</taxon>
        <taxon>Kribbella</taxon>
    </lineage>
</organism>
<dbReference type="EMBL" id="SNWQ01000025">
    <property type="protein sequence ID" value="TDO34753.1"/>
    <property type="molecule type" value="Genomic_DNA"/>
</dbReference>